<evidence type="ECO:0000313" key="10">
    <source>
        <dbReference type="Proteomes" id="UP000636888"/>
    </source>
</evidence>
<keyword evidence="2 7" id="KW-0812">Transmembrane</keyword>
<reference evidence="9" key="1">
    <citation type="submission" date="2020-12" db="EMBL/GenBank/DDBJ databases">
        <title>Geomonas sp. Red875, isolated from river sediment.</title>
        <authorList>
            <person name="Xu Z."/>
            <person name="Zhang Z."/>
            <person name="Masuda Y."/>
            <person name="Itoh H."/>
            <person name="Senoo K."/>
        </authorList>
    </citation>
    <scope>NUCLEOTIDE SEQUENCE</scope>
    <source>
        <strain evidence="9">Red875</strain>
    </source>
</reference>
<dbReference type="PANTHER" id="PTHR30518">
    <property type="entry name" value="ENDOLYTIC MUREIN TRANSGLYCOSYLASE"/>
    <property type="match status" value="1"/>
</dbReference>
<dbReference type="NCBIfam" id="TIGR00247">
    <property type="entry name" value="endolytic transglycosylase MltG"/>
    <property type="match status" value="1"/>
</dbReference>
<keyword evidence="5 7" id="KW-0456">Lyase</keyword>
<dbReference type="CDD" id="cd08010">
    <property type="entry name" value="MltG_like"/>
    <property type="match status" value="1"/>
</dbReference>
<sequence>MSRISFRNRTAAIGRSELIAFLRKQRRYVVVLVALIVILPLARFAAFTALPAGKGRVETIVELGKGRPLRSLAEELQSRRIISSARLFVLYARLKGGDARLKAGYYQFSDGMRPSQILTKMVTGDFYRRMFAVPEGYSTYQIAEMLEKRGIFTKDAFLAACRDKKLLSEFKIHADSAEGYLFPGAYNIIPGRTEKDVLKEMVERQQSLIAERFAARLKQSHLSEREVLTLASMIEKEAMVATEKPLIAGVFQNRLRKGMRLQSDPTALYGVRAFAGKVSKRDILKDTPYNTYRIAGLPPGPIGNPGADSIDAVLTHPPTTYFYFVARGDGSHQFSSTLGEHNLAVRTYLRSTPPPAAGPETTPVHSTKTAR</sequence>
<protein>
    <recommendedName>
        <fullName evidence="7">Endolytic murein transglycosylase</fullName>
        <ecNumber evidence="7">4.2.2.29</ecNumber>
    </recommendedName>
    <alternativeName>
        <fullName evidence="7">Peptidoglycan lytic transglycosylase</fullName>
    </alternativeName>
    <alternativeName>
        <fullName evidence="7">Peptidoglycan polymerization terminase</fullName>
    </alternativeName>
</protein>
<feature type="transmembrane region" description="Helical" evidence="7">
    <location>
        <begin position="28"/>
        <end position="50"/>
    </location>
</feature>
<dbReference type="Proteomes" id="UP000636888">
    <property type="component" value="Unassembled WGS sequence"/>
</dbReference>
<dbReference type="InterPro" id="IPR003770">
    <property type="entry name" value="MLTG-like"/>
</dbReference>
<proteinExistence type="inferred from homology"/>
<feature type="region of interest" description="Disordered" evidence="8">
    <location>
        <begin position="350"/>
        <end position="371"/>
    </location>
</feature>
<dbReference type="Gene3D" id="3.30.160.60">
    <property type="entry name" value="Classic Zinc Finger"/>
    <property type="match status" value="1"/>
</dbReference>
<evidence type="ECO:0000256" key="3">
    <source>
        <dbReference type="ARBA" id="ARBA00022989"/>
    </source>
</evidence>
<dbReference type="PANTHER" id="PTHR30518:SF2">
    <property type="entry name" value="ENDOLYTIC MUREIN TRANSGLYCOSYLASE"/>
    <property type="match status" value="1"/>
</dbReference>
<comment type="similarity">
    <text evidence="7">Belongs to the transglycosylase MltG family.</text>
</comment>
<keyword evidence="10" id="KW-1185">Reference proteome</keyword>
<evidence type="ECO:0000256" key="1">
    <source>
        <dbReference type="ARBA" id="ARBA00022475"/>
    </source>
</evidence>
<evidence type="ECO:0000256" key="4">
    <source>
        <dbReference type="ARBA" id="ARBA00023136"/>
    </source>
</evidence>
<dbReference type="GO" id="GO:0009252">
    <property type="term" value="P:peptidoglycan biosynthetic process"/>
    <property type="evidence" value="ECO:0007669"/>
    <property type="project" value="UniProtKB-UniRule"/>
</dbReference>
<comment type="catalytic activity">
    <reaction evidence="7">
        <text>a peptidoglycan chain = a peptidoglycan chain with N-acetyl-1,6-anhydromuramyl-[peptide] at the reducing end + a peptidoglycan chain with N-acetylglucosamine at the non-reducing end.</text>
        <dbReference type="EC" id="4.2.2.29"/>
    </reaction>
</comment>
<comment type="caution">
    <text evidence="9">The sequence shown here is derived from an EMBL/GenBank/DDBJ whole genome shotgun (WGS) entry which is preliminary data.</text>
</comment>
<name>A0A8J7SBS9_9BACT</name>
<dbReference type="GO" id="GO:0071555">
    <property type="term" value="P:cell wall organization"/>
    <property type="evidence" value="ECO:0007669"/>
    <property type="project" value="UniProtKB-KW"/>
</dbReference>
<evidence type="ECO:0000256" key="8">
    <source>
        <dbReference type="SAM" id="MobiDB-lite"/>
    </source>
</evidence>
<evidence type="ECO:0000256" key="2">
    <source>
        <dbReference type="ARBA" id="ARBA00022692"/>
    </source>
</evidence>
<comment type="subcellular location">
    <subcellularLocation>
        <location evidence="7">Cell membrane</location>
        <topology evidence="7">Single-pass membrane protein</topology>
    </subcellularLocation>
</comment>
<evidence type="ECO:0000256" key="6">
    <source>
        <dbReference type="ARBA" id="ARBA00023316"/>
    </source>
</evidence>
<feature type="site" description="Important for catalytic activity" evidence="7">
    <location>
        <position position="237"/>
    </location>
</feature>
<dbReference type="EC" id="4.2.2.29" evidence="7"/>
<organism evidence="9 10">
    <name type="scientific">Geomesophilobacter sediminis</name>
    <dbReference type="NCBI Taxonomy" id="2798584"/>
    <lineage>
        <taxon>Bacteria</taxon>
        <taxon>Pseudomonadati</taxon>
        <taxon>Thermodesulfobacteriota</taxon>
        <taxon>Desulfuromonadia</taxon>
        <taxon>Geobacterales</taxon>
        <taxon>Geobacteraceae</taxon>
        <taxon>Geomesophilobacter</taxon>
    </lineage>
</organism>
<evidence type="ECO:0000256" key="7">
    <source>
        <dbReference type="HAMAP-Rule" id="MF_02065"/>
    </source>
</evidence>
<keyword evidence="6 7" id="KW-0961">Cell wall biogenesis/degradation</keyword>
<evidence type="ECO:0000313" key="9">
    <source>
        <dbReference type="EMBL" id="MBJ6726539.1"/>
    </source>
</evidence>
<dbReference type="Gene3D" id="3.30.1490.480">
    <property type="entry name" value="Endolytic murein transglycosylase"/>
    <property type="match status" value="2"/>
</dbReference>
<accession>A0A8J7SBS9</accession>
<evidence type="ECO:0000256" key="5">
    <source>
        <dbReference type="ARBA" id="ARBA00023239"/>
    </source>
</evidence>
<dbReference type="GO" id="GO:0008932">
    <property type="term" value="F:lytic endotransglycosylase activity"/>
    <property type="evidence" value="ECO:0007669"/>
    <property type="project" value="UniProtKB-UniRule"/>
</dbReference>
<gene>
    <name evidence="7 9" type="primary">mltG</name>
    <name evidence="9" type="ORF">JFN93_17645</name>
</gene>
<keyword evidence="3 7" id="KW-1133">Transmembrane helix</keyword>
<comment type="function">
    <text evidence="7">Functions as a peptidoglycan terminase that cleaves nascent peptidoglycan strands endolytically to terminate their elongation.</text>
</comment>
<dbReference type="Pfam" id="PF02618">
    <property type="entry name" value="YceG"/>
    <property type="match status" value="1"/>
</dbReference>
<keyword evidence="4 7" id="KW-0472">Membrane</keyword>
<keyword evidence="1 7" id="KW-1003">Cell membrane</keyword>
<dbReference type="EMBL" id="JAEMHM010000015">
    <property type="protein sequence ID" value="MBJ6726539.1"/>
    <property type="molecule type" value="Genomic_DNA"/>
</dbReference>
<dbReference type="AlphaFoldDB" id="A0A8J7SBS9"/>
<dbReference type="GO" id="GO:0005886">
    <property type="term" value="C:plasma membrane"/>
    <property type="evidence" value="ECO:0007669"/>
    <property type="project" value="UniProtKB-SubCell"/>
</dbReference>
<dbReference type="HAMAP" id="MF_02065">
    <property type="entry name" value="MltG"/>
    <property type="match status" value="1"/>
</dbReference>